<dbReference type="SUPFAM" id="SSF52172">
    <property type="entry name" value="CheY-like"/>
    <property type="match status" value="1"/>
</dbReference>
<evidence type="ECO:0000259" key="6">
    <source>
        <dbReference type="PROSITE" id="PS50043"/>
    </source>
</evidence>
<dbReference type="InterPro" id="IPR039420">
    <property type="entry name" value="WalR-like"/>
</dbReference>
<comment type="caution">
    <text evidence="8">The sequence shown here is derived from an EMBL/GenBank/DDBJ whole genome shotgun (WGS) entry which is preliminary data.</text>
</comment>
<dbReference type="Pfam" id="PF00072">
    <property type="entry name" value="Response_reg"/>
    <property type="match status" value="1"/>
</dbReference>
<sequence length="319" mass="33984">MRTASSHDDGRLLVSIAGTDEFLITDDLRSVSDHRSADPAGMPGSSGVFILDDHEVIRRGMRQLSGSDGVSVVGESGSAGESIRRIPAIHPDLAILDDEVPDGTGAGVCRAVGAVDPDIRCVLLTGDAEEAAMIDAVLAGAWGCLSKLDDGVEQLRLIRRALAGYTAYSSRFHQGPVDKASLIAEAARQGTALARLSRQEKSTAYGISRGLSNFQISQGMVLSEKTVKNMASSVLMKLGMERRSQAAVLISAILQPWEDTLYGNYRFSPYPDQVNEVSAALRTCTSETTTVRPSEDGRARDADQLVTALDTALSSVLFL</sequence>
<dbReference type="PROSITE" id="PS00622">
    <property type="entry name" value="HTH_LUXR_1"/>
    <property type="match status" value="1"/>
</dbReference>
<feature type="modified residue" description="4-aspartylphosphate" evidence="5">
    <location>
        <position position="97"/>
    </location>
</feature>
<dbReference type="SUPFAM" id="SSF46894">
    <property type="entry name" value="C-terminal effector domain of the bipartite response regulators"/>
    <property type="match status" value="1"/>
</dbReference>
<dbReference type="CDD" id="cd17535">
    <property type="entry name" value="REC_NarL-like"/>
    <property type="match status" value="1"/>
</dbReference>
<dbReference type="PROSITE" id="PS50043">
    <property type="entry name" value="HTH_LUXR_2"/>
    <property type="match status" value="1"/>
</dbReference>
<dbReference type="PANTHER" id="PTHR43214">
    <property type="entry name" value="TWO-COMPONENT RESPONSE REGULATOR"/>
    <property type="match status" value="1"/>
</dbReference>
<proteinExistence type="predicted"/>
<keyword evidence="4" id="KW-0804">Transcription</keyword>
<reference evidence="9" key="1">
    <citation type="journal article" date="2019" name="Int. J. Syst. Evol. Microbiol.">
        <title>The Global Catalogue of Microorganisms (GCM) 10K type strain sequencing project: providing services to taxonomists for standard genome sequencing and annotation.</title>
        <authorList>
            <consortium name="The Broad Institute Genomics Platform"/>
            <consortium name="The Broad Institute Genome Sequencing Center for Infectious Disease"/>
            <person name="Wu L."/>
            <person name="Ma J."/>
        </authorList>
    </citation>
    <scope>NUCLEOTIDE SEQUENCE [LARGE SCALE GENOMIC DNA]</scope>
    <source>
        <strain evidence="9">JCM 11496</strain>
    </source>
</reference>
<evidence type="ECO:0000256" key="4">
    <source>
        <dbReference type="ARBA" id="ARBA00023163"/>
    </source>
</evidence>
<dbReference type="SMART" id="SM00421">
    <property type="entry name" value="HTH_LUXR"/>
    <property type="match status" value="1"/>
</dbReference>
<evidence type="ECO:0000256" key="3">
    <source>
        <dbReference type="ARBA" id="ARBA00023125"/>
    </source>
</evidence>
<evidence type="ECO:0000256" key="1">
    <source>
        <dbReference type="ARBA" id="ARBA00022553"/>
    </source>
</evidence>
<dbReference type="SMART" id="SM00448">
    <property type="entry name" value="REC"/>
    <property type="match status" value="1"/>
</dbReference>
<name>A0ABW4Q9S1_9MICC</name>
<dbReference type="Gene3D" id="3.40.50.2300">
    <property type="match status" value="1"/>
</dbReference>
<accession>A0ABW4Q9S1</accession>
<evidence type="ECO:0000256" key="2">
    <source>
        <dbReference type="ARBA" id="ARBA00023015"/>
    </source>
</evidence>
<dbReference type="InterPro" id="IPR001789">
    <property type="entry name" value="Sig_transdc_resp-reg_receiver"/>
</dbReference>
<feature type="domain" description="HTH luxR-type" evidence="6">
    <location>
        <begin position="189"/>
        <end position="254"/>
    </location>
</feature>
<keyword evidence="3" id="KW-0238">DNA-binding</keyword>
<keyword evidence="2" id="KW-0805">Transcription regulation</keyword>
<dbReference type="InterPro" id="IPR011006">
    <property type="entry name" value="CheY-like_superfamily"/>
</dbReference>
<evidence type="ECO:0000259" key="7">
    <source>
        <dbReference type="PROSITE" id="PS50110"/>
    </source>
</evidence>
<dbReference type="PRINTS" id="PR00038">
    <property type="entry name" value="HTHLUXR"/>
</dbReference>
<evidence type="ECO:0000313" key="8">
    <source>
        <dbReference type="EMBL" id="MFD1847453.1"/>
    </source>
</evidence>
<dbReference type="PROSITE" id="PS50110">
    <property type="entry name" value="RESPONSE_REGULATORY"/>
    <property type="match status" value="1"/>
</dbReference>
<protein>
    <submittedName>
        <fullName evidence="8">Response regulator</fullName>
    </submittedName>
</protein>
<dbReference type="Pfam" id="PF00196">
    <property type="entry name" value="GerE"/>
    <property type="match status" value="1"/>
</dbReference>
<keyword evidence="9" id="KW-1185">Reference proteome</keyword>
<dbReference type="InterPro" id="IPR058245">
    <property type="entry name" value="NreC/VraR/RcsB-like_REC"/>
</dbReference>
<keyword evidence="1 5" id="KW-0597">Phosphoprotein</keyword>
<dbReference type="Proteomes" id="UP001597307">
    <property type="component" value="Unassembled WGS sequence"/>
</dbReference>
<feature type="domain" description="Response regulatory" evidence="7">
    <location>
        <begin position="47"/>
        <end position="162"/>
    </location>
</feature>
<dbReference type="RefSeq" id="WP_343879513.1">
    <property type="nucleotide sequence ID" value="NZ_BAAAIJ010000036.1"/>
</dbReference>
<evidence type="ECO:0000313" key="9">
    <source>
        <dbReference type="Proteomes" id="UP001597307"/>
    </source>
</evidence>
<evidence type="ECO:0000256" key="5">
    <source>
        <dbReference type="PROSITE-ProRule" id="PRU00169"/>
    </source>
</evidence>
<dbReference type="EMBL" id="JBHUGA010000052">
    <property type="protein sequence ID" value="MFD1847453.1"/>
    <property type="molecule type" value="Genomic_DNA"/>
</dbReference>
<dbReference type="InterPro" id="IPR000792">
    <property type="entry name" value="Tscrpt_reg_LuxR_C"/>
</dbReference>
<dbReference type="InterPro" id="IPR016032">
    <property type="entry name" value="Sig_transdc_resp-reg_C-effctor"/>
</dbReference>
<dbReference type="CDD" id="cd06170">
    <property type="entry name" value="LuxR_C_like"/>
    <property type="match status" value="1"/>
</dbReference>
<dbReference type="PANTHER" id="PTHR43214:SF24">
    <property type="entry name" value="TRANSCRIPTIONAL REGULATORY PROTEIN NARL-RELATED"/>
    <property type="match status" value="1"/>
</dbReference>
<gene>
    <name evidence="8" type="ORF">ACFSFX_12705</name>
</gene>
<organism evidence="8 9">
    <name type="scientific">Arthrobacter flavus</name>
    <dbReference type="NCBI Taxonomy" id="95172"/>
    <lineage>
        <taxon>Bacteria</taxon>
        <taxon>Bacillati</taxon>
        <taxon>Actinomycetota</taxon>
        <taxon>Actinomycetes</taxon>
        <taxon>Micrococcales</taxon>
        <taxon>Micrococcaceae</taxon>
        <taxon>Arthrobacter</taxon>
    </lineage>
</organism>